<dbReference type="CDD" id="cd06529">
    <property type="entry name" value="S24_LexA-like"/>
    <property type="match status" value="1"/>
</dbReference>
<comment type="caution">
    <text evidence="6">The sequence shown here is derived from an EMBL/GenBank/DDBJ whole genome shotgun (WGS) entry which is preliminary data.</text>
</comment>
<protein>
    <submittedName>
        <fullName evidence="6">Phage repressor protein C, contains Cro/C1-type HTH and peptisase s24 domains</fullName>
    </submittedName>
</protein>
<gene>
    <name evidence="6" type="ORF">SAMN05421828_11845</name>
</gene>
<name>A0A8G2FEY4_ACIRU</name>
<dbReference type="GO" id="GO:0003677">
    <property type="term" value="F:DNA binding"/>
    <property type="evidence" value="ECO:0007669"/>
    <property type="project" value="UniProtKB-KW"/>
</dbReference>
<evidence type="ECO:0000313" key="6">
    <source>
        <dbReference type="EMBL" id="SIR18727.1"/>
    </source>
</evidence>
<accession>A0A8G2FEY4</accession>
<keyword evidence="3" id="KW-0804">Transcription</keyword>
<evidence type="ECO:0000256" key="4">
    <source>
        <dbReference type="SAM" id="MobiDB-lite"/>
    </source>
</evidence>
<dbReference type="Gene3D" id="2.10.109.10">
    <property type="entry name" value="Umud Fragment, subunit A"/>
    <property type="match status" value="1"/>
</dbReference>
<reference evidence="6 7" key="1">
    <citation type="submission" date="2017-01" db="EMBL/GenBank/DDBJ databases">
        <authorList>
            <person name="Varghese N."/>
            <person name="Submissions S."/>
        </authorList>
    </citation>
    <scope>NUCLEOTIDE SEQUENCE [LARGE SCALE GENOMIC DNA]</scope>
    <source>
        <strain evidence="6 7">ATCC 35905</strain>
    </source>
</reference>
<dbReference type="InterPro" id="IPR015927">
    <property type="entry name" value="Peptidase_S24_S26A/B/C"/>
</dbReference>
<sequence length="219" mass="23317">MMRHEDIWRAIDTLAAERGLSTSGLARSAGLDPTSFNPSKRRGSDGKLRWPSTESIAKILMATGSGLDAFAGLVLGARTLPPARAAARRVPVIGLAQAGQDGFFDDAGYPAGGGWDHVALPRTEAALADDPHAFGLTIHGNSMEPVYREGDIIVVSPAAPVRAGDRVVVRTGAGEVMAKLLQRRNAQRVELASFNPDHKLLVFPADQIAAIHRIVWATQ</sequence>
<dbReference type="InterPro" id="IPR039418">
    <property type="entry name" value="LexA-like"/>
</dbReference>
<feature type="region of interest" description="Disordered" evidence="4">
    <location>
        <begin position="25"/>
        <end position="49"/>
    </location>
</feature>
<keyword evidence="1" id="KW-0805">Transcription regulation</keyword>
<dbReference type="EMBL" id="FTNE01000018">
    <property type="protein sequence ID" value="SIR18727.1"/>
    <property type="molecule type" value="Genomic_DNA"/>
</dbReference>
<dbReference type="AlphaFoldDB" id="A0A8G2FEY4"/>
<dbReference type="SUPFAM" id="SSF51306">
    <property type="entry name" value="LexA/Signal peptidase"/>
    <property type="match status" value="1"/>
</dbReference>
<evidence type="ECO:0000256" key="1">
    <source>
        <dbReference type="ARBA" id="ARBA00023015"/>
    </source>
</evidence>
<keyword evidence="2" id="KW-0238">DNA-binding</keyword>
<evidence type="ECO:0000259" key="5">
    <source>
        <dbReference type="Pfam" id="PF00717"/>
    </source>
</evidence>
<evidence type="ECO:0000256" key="3">
    <source>
        <dbReference type="ARBA" id="ARBA00023163"/>
    </source>
</evidence>
<dbReference type="Proteomes" id="UP000186308">
    <property type="component" value="Unassembled WGS sequence"/>
</dbReference>
<evidence type="ECO:0000313" key="7">
    <source>
        <dbReference type="Proteomes" id="UP000186308"/>
    </source>
</evidence>
<keyword evidence="7" id="KW-1185">Reference proteome</keyword>
<dbReference type="PANTHER" id="PTHR40661:SF3">
    <property type="entry name" value="FELS-1 PROPHAGE TRANSCRIPTIONAL REGULATOR"/>
    <property type="match status" value="1"/>
</dbReference>
<dbReference type="InterPro" id="IPR036286">
    <property type="entry name" value="LexA/Signal_pep-like_sf"/>
</dbReference>
<dbReference type="PANTHER" id="PTHR40661">
    <property type="match status" value="1"/>
</dbReference>
<feature type="domain" description="Peptidase S24/S26A/S26B/S26C" evidence="5">
    <location>
        <begin position="91"/>
        <end position="211"/>
    </location>
</feature>
<evidence type="ECO:0000256" key="2">
    <source>
        <dbReference type="ARBA" id="ARBA00023125"/>
    </source>
</evidence>
<organism evidence="6 7">
    <name type="scientific">Acidiphilium rubrum</name>
    <dbReference type="NCBI Taxonomy" id="526"/>
    <lineage>
        <taxon>Bacteria</taxon>
        <taxon>Pseudomonadati</taxon>
        <taxon>Pseudomonadota</taxon>
        <taxon>Alphaproteobacteria</taxon>
        <taxon>Acetobacterales</taxon>
        <taxon>Acidocellaceae</taxon>
        <taxon>Acidiphilium</taxon>
    </lineage>
</organism>
<proteinExistence type="predicted"/>
<dbReference type="Pfam" id="PF00717">
    <property type="entry name" value="Peptidase_S24"/>
    <property type="match status" value="1"/>
</dbReference>